<feature type="domain" description="SP-RING-type" evidence="10">
    <location>
        <begin position="349"/>
        <end position="430"/>
    </location>
</feature>
<evidence type="ECO:0008006" key="14">
    <source>
        <dbReference type="Google" id="ProtNLM"/>
    </source>
</evidence>
<dbReference type="InterPro" id="IPR038654">
    <property type="entry name" value="PINIT_sf"/>
</dbReference>
<evidence type="ECO:0000259" key="11">
    <source>
        <dbReference type="PROSITE" id="PS51466"/>
    </source>
</evidence>
<dbReference type="GO" id="GO:0061665">
    <property type="term" value="F:SUMO ligase activity"/>
    <property type="evidence" value="ECO:0007669"/>
    <property type="project" value="TreeGrafter"/>
</dbReference>
<evidence type="ECO:0000256" key="1">
    <source>
        <dbReference type="ARBA" id="ARBA00004718"/>
    </source>
</evidence>
<dbReference type="GO" id="GO:0000785">
    <property type="term" value="C:chromatin"/>
    <property type="evidence" value="ECO:0007669"/>
    <property type="project" value="TreeGrafter"/>
</dbReference>
<evidence type="ECO:0000256" key="4">
    <source>
        <dbReference type="ARBA" id="ARBA00022723"/>
    </source>
</evidence>
<dbReference type="CDD" id="cd16650">
    <property type="entry name" value="SP-RING_PIAS-like"/>
    <property type="match status" value="1"/>
</dbReference>
<feature type="compositionally biased region" description="Polar residues" evidence="9">
    <location>
        <begin position="600"/>
        <end position="609"/>
    </location>
</feature>
<dbReference type="InterPro" id="IPR013083">
    <property type="entry name" value="Znf_RING/FYVE/PHD"/>
</dbReference>
<organism evidence="12 13">
    <name type="scientific">Cutaneotrichosporon spelunceum</name>
    <dbReference type="NCBI Taxonomy" id="1672016"/>
    <lineage>
        <taxon>Eukaryota</taxon>
        <taxon>Fungi</taxon>
        <taxon>Dikarya</taxon>
        <taxon>Basidiomycota</taxon>
        <taxon>Agaricomycotina</taxon>
        <taxon>Tremellomycetes</taxon>
        <taxon>Trichosporonales</taxon>
        <taxon>Trichosporonaceae</taxon>
        <taxon>Cutaneotrichosporon</taxon>
    </lineage>
</organism>
<gene>
    <name evidence="12" type="primary">pli1</name>
    <name evidence="12" type="ORF">CspeluHIS016_0107270</name>
</gene>
<feature type="domain" description="PINIT" evidence="11">
    <location>
        <begin position="133"/>
        <end position="319"/>
    </location>
</feature>
<dbReference type="GO" id="GO:0016925">
    <property type="term" value="P:protein sumoylation"/>
    <property type="evidence" value="ECO:0007669"/>
    <property type="project" value="TreeGrafter"/>
</dbReference>
<proteinExistence type="inferred from homology"/>
<dbReference type="AlphaFoldDB" id="A0AAD3Y8G3"/>
<dbReference type="PANTHER" id="PTHR10782">
    <property type="entry name" value="ZINC FINGER MIZ DOMAIN-CONTAINING PROTEIN"/>
    <property type="match status" value="1"/>
</dbReference>
<feature type="region of interest" description="Disordered" evidence="9">
    <location>
        <begin position="494"/>
        <end position="664"/>
    </location>
</feature>
<dbReference type="InterPro" id="IPR004181">
    <property type="entry name" value="Znf_MIZ"/>
</dbReference>
<keyword evidence="7" id="KW-0862">Zinc</keyword>
<dbReference type="Gene3D" id="3.30.40.10">
    <property type="entry name" value="Zinc/RING finger domain, C3HC4 (zinc finger)"/>
    <property type="match status" value="1"/>
</dbReference>
<evidence type="ECO:0000313" key="13">
    <source>
        <dbReference type="Proteomes" id="UP001222932"/>
    </source>
</evidence>
<dbReference type="EMBL" id="BTCM01000001">
    <property type="protein sequence ID" value="GMK54141.1"/>
    <property type="molecule type" value="Genomic_DNA"/>
</dbReference>
<sequence length="756" mass="82138">MSAEAWKDFDHFVDYYLPKQTIPRLREFGRAIERHSRMRLTIKSQERKADMVNKIRAAFVTMKTNDQLQIYQAARAECEQIGAGQFNHNSQVLPAPTFGTVTASGSAARQHNSSNAPVNGYGGSGFRGMTQAHASTSAREYTLVDWKRSPMWKPIKALTGMETLPDIVSNESSHTRRERRVIFSLPNDVIDGLNKSKSDPHSSPLYSVRLFCASNDYYRQPGMAGPPGQPVPSNRQVPIEYPANPDVLVDSHVVPFKERGLRGKPGSAPPLDLDKSSRGLVRMAGRMASVCMGHTGPTASKRKEYSKKFYFQVVYCEVTTMENLLGRLESLAPTDPAVELARLRQQAAEDDDIQVGTSSLSLKDPLSGMRISKPVRSRKCSHLQCFDARWWLESNKSHPQWLCPHCSKELDFEDIICDGYFLSILRAVPDSFDEVTLEPNGEWHTQNNQYGSTDWLAEHGAAPSVTVNTLKRARSSSPKGLSMTPDKRRAIEILSDSDDDEEQDRETPATSVANGHSKGHLSTNPDSRGVSHSMRSTASAQPPAIIDLTLSSDEDTDDEDQLHFRPPCGGSTSRAGAGSSGVRSASETKDHITWSPKRLATTSATNAGPPSTAVPTVPGITLRLNIPGDRSVGSPGVGSPGVYPTSSSNIRGLGHPPPSYRGDSLTSAQIFQAADHFGPRASASSSTGRPHDTPSAGLTSAQILAAADHFGSRAHSFPNQPLPSGAGPAGSTQPHDRLSSSWRPASRPSSGFPHYN</sequence>
<feature type="compositionally biased region" description="Acidic residues" evidence="9">
    <location>
        <begin position="495"/>
        <end position="504"/>
    </location>
</feature>
<reference evidence="12" key="2">
    <citation type="submission" date="2023-06" db="EMBL/GenBank/DDBJ databases">
        <authorList>
            <person name="Kobayashi Y."/>
            <person name="Kayamori A."/>
            <person name="Aoki K."/>
            <person name="Shiwa Y."/>
            <person name="Fujita N."/>
            <person name="Sugita T."/>
            <person name="Iwasaki W."/>
            <person name="Tanaka N."/>
            <person name="Takashima M."/>
        </authorList>
    </citation>
    <scope>NUCLEOTIDE SEQUENCE</scope>
    <source>
        <strain evidence="12">HIS016</strain>
    </source>
</reference>
<dbReference type="PROSITE" id="PS51044">
    <property type="entry name" value="ZF_SP_RING"/>
    <property type="match status" value="1"/>
</dbReference>
<comment type="similarity">
    <text evidence="2">Belongs to the PIAS family.</text>
</comment>
<feature type="compositionally biased region" description="Low complexity" evidence="9">
    <location>
        <begin position="739"/>
        <end position="750"/>
    </location>
</feature>
<dbReference type="Proteomes" id="UP001222932">
    <property type="component" value="Unassembled WGS sequence"/>
</dbReference>
<dbReference type="GO" id="GO:0008270">
    <property type="term" value="F:zinc ion binding"/>
    <property type="evidence" value="ECO:0007669"/>
    <property type="project" value="UniProtKB-KW"/>
</dbReference>
<comment type="pathway">
    <text evidence="1">Protein modification; protein sumoylation.</text>
</comment>
<dbReference type="PANTHER" id="PTHR10782:SF4">
    <property type="entry name" value="TONALLI, ISOFORM E"/>
    <property type="match status" value="1"/>
</dbReference>
<feature type="compositionally biased region" description="Polar residues" evidence="9">
    <location>
        <begin position="508"/>
        <end position="526"/>
    </location>
</feature>
<evidence type="ECO:0000256" key="8">
    <source>
        <dbReference type="PROSITE-ProRule" id="PRU00452"/>
    </source>
</evidence>
<protein>
    <recommendedName>
        <fullName evidence="14">SP-RING-type domain-containing protein</fullName>
    </recommendedName>
</protein>
<evidence type="ECO:0000313" key="12">
    <source>
        <dbReference type="EMBL" id="GMK54141.1"/>
    </source>
</evidence>
<dbReference type="Gene3D" id="2.60.120.780">
    <property type="entry name" value="PINIT domain"/>
    <property type="match status" value="1"/>
</dbReference>
<keyword evidence="3" id="KW-0808">Transferase</keyword>
<feature type="region of interest" description="Disordered" evidence="9">
    <location>
        <begin position="707"/>
        <end position="756"/>
    </location>
</feature>
<evidence type="ECO:0000256" key="5">
    <source>
        <dbReference type="ARBA" id="ARBA00022771"/>
    </source>
</evidence>
<accession>A0AAD3Y8G3</accession>
<evidence type="ECO:0000256" key="3">
    <source>
        <dbReference type="ARBA" id="ARBA00022679"/>
    </source>
</evidence>
<dbReference type="Pfam" id="PF14324">
    <property type="entry name" value="PINIT"/>
    <property type="match status" value="1"/>
</dbReference>
<dbReference type="PROSITE" id="PS51466">
    <property type="entry name" value="PINIT"/>
    <property type="match status" value="1"/>
</dbReference>
<name>A0AAD3Y8G3_9TREE</name>
<keyword evidence="13" id="KW-1185">Reference proteome</keyword>
<feature type="compositionally biased region" description="Low complexity" evidence="9">
    <location>
        <begin position="569"/>
        <end position="585"/>
    </location>
</feature>
<evidence type="ECO:0000256" key="7">
    <source>
        <dbReference type="ARBA" id="ARBA00022833"/>
    </source>
</evidence>
<reference evidence="12" key="1">
    <citation type="journal article" date="2023" name="BMC Genomics">
        <title>Chromosome-level genome assemblies of Cutaneotrichosporon spp. (Trichosporonales, Basidiomycota) reveal imbalanced evolution between nucleotide sequences and chromosome synteny.</title>
        <authorList>
            <person name="Kobayashi Y."/>
            <person name="Kayamori A."/>
            <person name="Aoki K."/>
            <person name="Shiwa Y."/>
            <person name="Matsutani M."/>
            <person name="Fujita N."/>
            <person name="Sugita T."/>
            <person name="Iwasaki W."/>
            <person name="Tanaka N."/>
            <person name="Takashima M."/>
        </authorList>
    </citation>
    <scope>NUCLEOTIDE SEQUENCE</scope>
    <source>
        <strain evidence="12">HIS016</strain>
    </source>
</reference>
<evidence type="ECO:0000256" key="9">
    <source>
        <dbReference type="SAM" id="MobiDB-lite"/>
    </source>
</evidence>
<evidence type="ECO:0000256" key="2">
    <source>
        <dbReference type="ARBA" id="ARBA00005383"/>
    </source>
</evidence>
<keyword evidence="4" id="KW-0479">Metal-binding</keyword>
<dbReference type="InterPro" id="IPR023321">
    <property type="entry name" value="PINIT"/>
</dbReference>
<evidence type="ECO:0000256" key="6">
    <source>
        <dbReference type="ARBA" id="ARBA00022786"/>
    </source>
</evidence>
<keyword evidence="5 8" id="KW-0863">Zinc-finger</keyword>
<comment type="caution">
    <text evidence="12">The sequence shown here is derived from an EMBL/GenBank/DDBJ whole genome shotgun (WGS) entry which is preliminary data.</text>
</comment>
<evidence type="ECO:0000259" key="10">
    <source>
        <dbReference type="PROSITE" id="PS51044"/>
    </source>
</evidence>
<dbReference type="Pfam" id="PF02891">
    <property type="entry name" value="zf-MIZ"/>
    <property type="match status" value="1"/>
</dbReference>
<keyword evidence="6" id="KW-0833">Ubl conjugation pathway</keyword>